<dbReference type="InterPro" id="IPR010499">
    <property type="entry name" value="AraC_E-bd"/>
</dbReference>
<feature type="domain" description="HTH merR-type" evidence="3">
    <location>
        <begin position="1"/>
        <end position="71"/>
    </location>
</feature>
<evidence type="ECO:0000313" key="4">
    <source>
        <dbReference type="EMBL" id="GCE31584.1"/>
    </source>
</evidence>
<dbReference type="EMBL" id="BIFT01000002">
    <property type="protein sequence ID" value="GCE31584.1"/>
    <property type="molecule type" value="Genomic_DNA"/>
</dbReference>
<evidence type="ECO:0000313" key="5">
    <source>
        <dbReference type="Proteomes" id="UP000287171"/>
    </source>
</evidence>
<dbReference type="Proteomes" id="UP000287171">
    <property type="component" value="Unassembled WGS sequence"/>
</dbReference>
<proteinExistence type="predicted"/>
<dbReference type="SUPFAM" id="SSF46955">
    <property type="entry name" value="Putative DNA-binding domain"/>
    <property type="match status" value="1"/>
</dbReference>
<dbReference type="CDD" id="cd01107">
    <property type="entry name" value="HTH_BmrR"/>
    <property type="match status" value="1"/>
</dbReference>
<evidence type="ECO:0000256" key="2">
    <source>
        <dbReference type="SAM" id="Coils"/>
    </source>
</evidence>
<evidence type="ECO:0000259" key="3">
    <source>
        <dbReference type="PROSITE" id="PS50937"/>
    </source>
</evidence>
<dbReference type="SUPFAM" id="SSF55136">
    <property type="entry name" value="Probable bacterial effector-binding domain"/>
    <property type="match status" value="1"/>
</dbReference>
<dbReference type="InterPro" id="IPR047057">
    <property type="entry name" value="MerR_fam"/>
</dbReference>
<dbReference type="RefSeq" id="WP_126631533.1">
    <property type="nucleotide sequence ID" value="NZ_BIFT01000002.1"/>
</dbReference>
<organism evidence="4 5">
    <name type="scientific">Dictyobacter alpinus</name>
    <dbReference type="NCBI Taxonomy" id="2014873"/>
    <lineage>
        <taxon>Bacteria</taxon>
        <taxon>Bacillati</taxon>
        <taxon>Chloroflexota</taxon>
        <taxon>Ktedonobacteria</taxon>
        <taxon>Ktedonobacterales</taxon>
        <taxon>Dictyobacteraceae</taxon>
        <taxon>Dictyobacter</taxon>
    </lineage>
</organism>
<dbReference type="GO" id="GO:0003677">
    <property type="term" value="F:DNA binding"/>
    <property type="evidence" value="ECO:0007669"/>
    <property type="project" value="UniProtKB-KW"/>
</dbReference>
<dbReference type="SMART" id="SM00422">
    <property type="entry name" value="HTH_MERR"/>
    <property type="match status" value="1"/>
</dbReference>
<dbReference type="PROSITE" id="PS50937">
    <property type="entry name" value="HTH_MERR_2"/>
    <property type="match status" value="1"/>
</dbReference>
<name>A0A402BJR6_9CHLR</name>
<dbReference type="PANTHER" id="PTHR30204:SF97">
    <property type="entry name" value="MERR FAMILY REGULATORY PROTEIN"/>
    <property type="match status" value="1"/>
</dbReference>
<accession>A0A402BJR6</accession>
<dbReference type="Pfam" id="PF13411">
    <property type="entry name" value="MerR_1"/>
    <property type="match status" value="1"/>
</dbReference>
<keyword evidence="5" id="KW-1185">Reference proteome</keyword>
<dbReference type="Gene3D" id="3.20.80.10">
    <property type="entry name" value="Regulatory factor, effector binding domain"/>
    <property type="match status" value="1"/>
</dbReference>
<sequence length="282" mass="32649">MLKISDFARIGQVAMSALRYYDEIGLLQPAHVDQQTGYRFYELDQLSRLHRIMALKEVGLDLTQIVQILDQDISAETIQKMLRAKQVELRRRVQEEQERISHIETRLKSLEQGRRMPTYEVILKSVEPLTVVSTRDVVANLAQKAQYADDLLIFLRQQKVKPVGPVLYLYYEREYTRMDIDVEVAVPVERSSVGKLTEYRGERVALRDLPAEPLMVSTLYHGSPYLIGEAYHALGAWIEEYAYTITGVCRKVCLRREGDLDDYLIEIQFPVEKQTPEAPFSH</sequence>
<evidence type="ECO:0000256" key="1">
    <source>
        <dbReference type="ARBA" id="ARBA00023125"/>
    </source>
</evidence>
<dbReference type="InterPro" id="IPR011256">
    <property type="entry name" value="Reg_factor_effector_dom_sf"/>
</dbReference>
<dbReference type="GO" id="GO:0003700">
    <property type="term" value="F:DNA-binding transcription factor activity"/>
    <property type="evidence" value="ECO:0007669"/>
    <property type="project" value="InterPro"/>
</dbReference>
<dbReference type="SMART" id="SM00871">
    <property type="entry name" value="AraC_E_bind"/>
    <property type="match status" value="1"/>
</dbReference>
<gene>
    <name evidence="4" type="ORF">KDA_70680</name>
</gene>
<dbReference type="InterPro" id="IPR009061">
    <property type="entry name" value="DNA-bd_dom_put_sf"/>
</dbReference>
<keyword evidence="1" id="KW-0238">DNA-binding</keyword>
<keyword evidence="2" id="KW-0175">Coiled coil</keyword>
<comment type="caution">
    <text evidence="4">The sequence shown here is derived from an EMBL/GenBank/DDBJ whole genome shotgun (WGS) entry which is preliminary data.</text>
</comment>
<dbReference type="AlphaFoldDB" id="A0A402BJR6"/>
<dbReference type="PANTHER" id="PTHR30204">
    <property type="entry name" value="REDOX-CYCLING DRUG-SENSING TRANSCRIPTIONAL ACTIVATOR SOXR"/>
    <property type="match status" value="1"/>
</dbReference>
<feature type="coiled-coil region" evidence="2">
    <location>
        <begin position="79"/>
        <end position="113"/>
    </location>
</feature>
<dbReference type="Gene3D" id="1.10.1660.10">
    <property type="match status" value="1"/>
</dbReference>
<dbReference type="OrthoDB" id="9773308at2"/>
<protein>
    <submittedName>
        <fullName evidence="4">MerR family transcriptional regulator</fullName>
    </submittedName>
</protein>
<dbReference type="InterPro" id="IPR000551">
    <property type="entry name" value="MerR-type_HTH_dom"/>
</dbReference>
<reference evidence="5" key="1">
    <citation type="submission" date="2018-12" db="EMBL/GenBank/DDBJ databases">
        <title>Tengunoibacter tsumagoiensis gen. nov., sp. nov., Dictyobacter kobayashii sp. nov., D. alpinus sp. nov., and D. joshuensis sp. nov. and description of Dictyobacteraceae fam. nov. within the order Ktedonobacterales isolated from Tengu-no-mugimeshi.</title>
        <authorList>
            <person name="Wang C.M."/>
            <person name="Zheng Y."/>
            <person name="Sakai Y."/>
            <person name="Toyoda A."/>
            <person name="Minakuchi Y."/>
            <person name="Abe K."/>
            <person name="Yokota A."/>
            <person name="Yabe S."/>
        </authorList>
    </citation>
    <scope>NUCLEOTIDE SEQUENCE [LARGE SCALE GENOMIC DNA]</scope>
    <source>
        <strain evidence="5">Uno16</strain>
    </source>
</reference>